<protein>
    <submittedName>
        <fullName evidence="1">Uncharacterized protein</fullName>
    </submittedName>
</protein>
<dbReference type="AlphaFoldDB" id="T0J983"/>
<comment type="caution">
    <text evidence="1">The sequence shown here is derived from an EMBL/GenBank/DDBJ whole genome shotgun (WGS) entry which is preliminary data.</text>
</comment>
<dbReference type="PATRIC" id="fig|1346791.3.peg.865"/>
<keyword evidence="2" id="KW-1185">Reference proteome</keyword>
<organism evidence="1 2">
    <name type="scientific">Sphingobium ummariense RL-3</name>
    <dbReference type="NCBI Taxonomy" id="1346791"/>
    <lineage>
        <taxon>Bacteria</taxon>
        <taxon>Pseudomonadati</taxon>
        <taxon>Pseudomonadota</taxon>
        <taxon>Alphaproteobacteria</taxon>
        <taxon>Sphingomonadales</taxon>
        <taxon>Sphingomonadaceae</taxon>
        <taxon>Sphingobium</taxon>
    </lineage>
</organism>
<dbReference type="Proteomes" id="UP000015523">
    <property type="component" value="Unassembled WGS sequence"/>
</dbReference>
<dbReference type="STRING" id="1346791.M529_04500"/>
<sequence length="48" mass="5620">MEGLPTPRLRVRLRDRIKQALLRDQHVVLLDRTAEPGSSGTRWESRPR</sequence>
<dbReference type="EMBL" id="AUWY01000041">
    <property type="protein sequence ID" value="EQB33382.1"/>
    <property type="molecule type" value="Genomic_DNA"/>
</dbReference>
<gene>
    <name evidence="1" type="ORF">M529_04500</name>
</gene>
<accession>T0J983</accession>
<name>T0J983_9SPHN</name>
<evidence type="ECO:0000313" key="1">
    <source>
        <dbReference type="EMBL" id="EQB33382.1"/>
    </source>
</evidence>
<proteinExistence type="predicted"/>
<reference evidence="1 2" key="1">
    <citation type="journal article" date="2013" name="Genome Announc.">
        <title>Draft Genome Sequence of Sphingobium ummariense Strain RL-3, a Hexachlorocyclohexane-Degrading Bacterium.</title>
        <authorList>
            <person name="Kohli P."/>
            <person name="Dua A."/>
            <person name="Sangwan N."/>
            <person name="Oldach P."/>
            <person name="Khurana J.P."/>
            <person name="Lal R."/>
        </authorList>
    </citation>
    <scope>NUCLEOTIDE SEQUENCE [LARGE SCALE GENOMIC DNA]</scope>
    <source>
        <strain evidence="1 2">RL-3</strain>
    </source>
</reference>
<evidence type="ECO:0000313" key="2">
    <source>
        <dbReference type="Proteomes" id="UP000015523"/>
    </source>
</evidence>